<feature type="transmembrane region" description="Helical" evidence="1">
    <location>
        <begin position="67"/>
        <end position="87"/>
    </location>
</feature>
<keyword evidence="1" id="KW-1133">Transmembrane helix</keyword>
<gene>
    <name evidence="2" type="ORF">FRACYDRAFT_210817</name>
</gene>
<name>A0A1E7F3E3_9STRA</name>
<dbReference type="OrthoDB" id="427138at2759"/>
<dbReference type="AlphaFoldDB" id="A0A1E7F3E3"/>
<accession>A0A1E7F3E3</accession>
<organism evidence="2 3">
    <name type="scientific">Fragilariopsis cylindrus CCMP1102</name>
    <dbReference type="NCBI Taxonomy" id="635003"/>
    <lineage>
        <taxon>Eukaryota</taxon>
        <taxon>Sar</taxon>
        <taxon>Stramenopiles</taxon>
        <taxon>Ochrophyta</taxon>
        <taxon>Bacillariophyta</taxon>
        <taxon>Bacillariophyceae</taxon>
        <taxon>Bacillariophycidae</taxon>
        <taxon>Bacillariales</taxon>
        <taxon>Bacillariaceae</taxon>
        <taxon>Fragilariopsis</taxon>
    </lineage>
</organism>
<dbReference type="InParanoid" id="A0A1E7F3E3"/>
<evidence type="ECO:0000256" key="1">
    <source>
        <dbReference type="SAM" id="Phobius"/>
    </source>
</evidence>
<keyword evidence="1" id="KW-0472">Membrane</keyword>
<sequence>MTSETTKKESNKGEKQIITKTKEFAIKLQKLSKPAFEFFCVLLPILIDWGHKLQALWNKLDDSIVKSIIGFAFCFFGGFYPTLFAGVQAAEQGGRAIVFESMNELSIEATRIIEESKKDDKHNSDLKKLSNQEFMKRKTLFVLQKMNPEKVNTALRNIYTVWLAVISVLVVQFARTIQMANSIAEFLSRPVDRFMTPVITAAIPDEYKQWTPVIMSWTCKTIGMSLAWTVTSIQAAFASSMQGGLMLSRSAIEALRKRNIRLGGLIKDNDRDTNFDEYAAYFLAAIGFLFQMKCGLNPPFPLNIILFPFKIGEWSLRYGMMKASGGSY</sequence>
<evidence type="ECO:0000313" key="3">
    <source>
        <dbReference type="Proteomes" id="UP000095751"/>
    </source>
</evidence>
<evidence type="ECO:0000313" key="2">
    <source>
        <dbReference type="EMBL" id="OEU12701.1"/>
    </source>
</evidence>
<dbReference type="EMBL" id="KV784364">
    <property type="protein sequence ID" value="OEU12701.1"/>
    <property type="molecule type" value="Genomic_DNA"/>
</dbReference>
<reference evidence="2 3" key="1">
    <citation type="submission" date="2016-09" db="EMBL/GenBank/DDBJ databases">
        <title>Extensive genetic diversity and differential bi-allelic expression allows diatom success in the polar Southern Ocean.</title>
        <authorList>
            <consortium name="DOE Joint Genome Institute"/>
            <person name="Mock T."/>
            <person name="Otillar R.P."/>
            <person name="Strauss J."/>
            <person name="Dupont C."/>
            <person name="Frickenhaus S."/>
            <person name="Maumus F."/>
            <person name="Mcmullan M."/>
            <person name="Sanges R."/>
            <person name="Schmutz J."/>
            <person name="Toseland A."/>
            <person name="Valas R."/>
            <person name="Veluchamy A."/>
            <person name="Ward B.J."/>
            <person name="Allen A."/>
            <person name="Barry K."/>
            <person name="Falciatore A."/>
            <person name="Ferrante M."/>
            <person name="Fortunato A.E."/>
            <person name="Gloeckner G."/>
            <person name="Gruber A."/>
            <person name="Hipkin R."/>
            <person name="Janech M."/>
            <person name="Kroth P."/>
            <person name="Leese F."/>
            <person name="Lindquist E."/>
            <person name="Lyon B.R."/>
            <person name="Martin J."/>
            <person name="Mayer C."/>
            <person name="Parker M."/>
            <person name="Quesneville H."/>
            <person name="Raymond J."/>
            <person name="Uhlig C."/>
            <person name="Valentin K.U."/>
            <person name="Worden A.Z."/>
            <person name="Armbrust E.V."/>
            <person name="Bowler C."/>
            <person name="Green B."/>
            <person name="Moulton V."/>
            <person name="Van Oosterhout C."/>
            <person name="Grigoriev I."/>
        </authorList>
    </citation>
    <scope>NUCLEOTIDE SEQUENCE [LARGE SCALE GENOMIC DNA]</scope>
    <source>
        <strain evidence="2 3">CCMP1102</strain>
    </source>
</reference>
<keyword evidence="3" id="KW-1185">Reference proteome</keyword>
<dbReference type="KEGG" id="fcy:FRACYDRAFT_210817"/>
<keyword evidence="1" id="KW-0812">Transmembrane</keyword>
<proteinExistence type="predicted"/>
<dbReference type="Proteomes" id="UP000095751">
    <property type="component" value="Unassembled WGS sequence"/>
</dbReference>
<protein>
    <submittedName>
        <fullName evidence="2">Uncharacterized protein</fullName>
    </submittedName>
</protein>